<dbReference type="Gene3D" id="1.10.1740.10">
    <property type="match status" value="1"/>
</dbReference>
<dbReference type="PANTHER" id="PTHR30525:SF0">
    <property type="entry name" value="1-DEOXY-D-XYLULOSE 5-PHOSPHATE REDUCTOISOMERASE, CHLOROPLASTIC"/>
    <property type="match status" value="1"/>
</dbReference>
<evidence type="ECO:0000256" key="6">
    <source>
        <dbReference type="ARBA" id="ARBA00022723"/>
    </source>
</evidence>
<evidence type="ECO:0000313" key="15">
    <source>
        <dbReference type="EMBL" id="CAB4604198.1"/>
    </source>
</evidence>
<dbReference type="GO" id="GO:0030145">
    <property type="term" value="F:manganese ion binding"/>
    <property type="evidence" value="ECO:0007669"/>
    <property type="project" value="TreeGrafter"/>
</dbReference>
<reference evidence="15" key="1">
    <citation type="submission" date="2020-05" db="EMBL/GenBank/DDBJ databases">
        <authorList>
            <person name="Chiriac C."/>
            <person name="Salcher M."/>
            <person name="Ghai R."/>
            <person name="Kavagutti S V."/>
        </authorList>
    </citation>
    <scope>NUCLEOTIDE SEQUENCE</scope>
</reference>
<keyword evidence="10" id="KW-0414">Isoprene biosynthesis</keyword>
<dbReference type="InterPro" id="IPR036169">
    <property type="entry name" value="DXPR_C_sf"/>
</dbReference>
<dbReference type="PANTHER" id="PTHR30525">
    <property type="entry name" value="1-DEOXY-D-XYLULOSE 5-PHOSPHATE REDUCTOISOMERASE"/>
    <property type="match status" value="1"/>
</dbReference>
<evidence type="ECO:0000256" key="5">
    <source>
        <dbReference type="ARBA" id="ARBA00012366"/>
    </source>
</evidence>
<evidence type="ECO:0000256" key="9">
    <source>
        <dbReference type="ARBA" id="ARBA00023211"/>
    </source>
</evidence>
<organism evidence="15">
    <name type="scientific">freshwater metagenome</name>
    <dbReference type="NCBI Taxonomy" id="449393"/>
    <lineage>
        <taxon>unclassified sequences</taxon>
        <taxon>metagenomes</taxon>
        <taxon>ecological metagenomes</taxon>
    </lineage>
</organism>
<accession>A0A6J6H5Z0</accession>
<dbReference type="SUPFAM" id="SSF51735">
    <property type="entry name" value="NAD(P)-binding Rossmann-fold domains"/>
    <property type="match status" value="1"/>
</dbReference>
<dbReference type="GO" id="GO:0051484">
    <property type="term" value="P:isopentenyl diphosphate biosynthetic process, methylerythritol 4-phosphate pathway involved in terpenoid biosynthetic process"/>
    <property type="evidence" value="ECO:0007669"/>
    <property type="project" value="TreeGrafter"/>
</dbReference>
<dbReference type="InterPro" id="IPR003821">
    <property type="entry name" value="DXP_reductoisomerase"/>
</dbReference>
<dbReference type="Gene3D" id="3.40.50.720">
    <property type="entry name" value="NAD(P)-binding Rossmann-like Domain"/>
    <property type="match status" value="1"/>
</dbReference>
<dbReference type="SUPFAM" id="SSF55347">
    <property type="entry name" value="Glyceraldehyde-3-phosphate dehydrogenase-like, C-terminal domain"/>
    <property type="match status" value="1"/>
</dbReference>
<evidence type="ECO:0000256" key="10">
    <source>
        <dbReference type="ARBA" id="ARBA00023229"/>
    </source>
</evidence>
<name>A0A6J6H5Z0_9ZZZZ</name>
<dbReference type="EMBL" id="CAEZUQ010000031">
    <property type="protein sequence ID" value="CAB4604198.1"/>
    <property type="molecule type" value="Genomic_DNA"/>
</dbReference>
<comment type="catalytic activity">
    <reaction evidence="11">
        <text>2-C-methyl-D-erythritol 4-phosphate + NADP(+) = 1-deoxy-D-xylulose 5-phosphate + NADPH + H(+)</text>
        <dbReference type="Rhea" id="RHEA:13717"/>
        <dbReference type="ChEBI" id="CHEBI:15378"/>
        <dbReference type="ChEBI" id="CHEBI:57783"/>
        <dbReference type="ChEBI" id="CHEBI:57792"/>
        <dbReference type="ChEBI" id="CHEBI:58262"/>
        <dbReference type="ChEBI" id="CHEBI:58349"/>
        <dbReference type="EC" id="1.1.1.267"/>
    </reaction>
    <physiologicalReaction direction="right-to-left" evidence="11">
        <dbReference type="Rhea" id="RHEA:13719"/>
    </physiologicalReaction>
</comment>
<evidence type="ECO:0000256" key="2">
    <source>
        <dbReference type="ARBA" id="ARBA00001946"/>
    </source>
</evidence>
<dbReference type="FunFam" id="3.40.50.720:FF:000045">
    <property type="entry name" value="1-deoxy-D-xylulose 5-phosphate reductoisomerase"/>
    <property type="match status" value="1"/>
</dbReference>
<sequence length="382" mass="39978">MSIPTDLVILGSTGSIGVQALEIVEANPEKFRVIGLASGSKNIELLAEQAKKFSVPVVGTTGDRKSLISRLGNTQVIDGPTAASEIAAIACDIVLNGITGSIGLGPTLAALGVGNKVALANKESLVAGGDLVMAFGRDRIIPVDSEHSALYQCFLSGKATEVKQVILTASGGPFRDRSDLSDITVADALNHPTWSMGPVVTINSATLMNKGLEIIEAHYLFDLPYSKISAVIHPQSVVHSMVEFIDGSTIAQASPPNMKGPIAYAISGTNRIPKATTPIDWSKSHSWNFAPIDSAKFPAVDLARRCGELGGGLPAIFNAANEVAVDAFLNGLISFAQIVDIVDATVQKLGGNSPVTIRSLSDVSAIEEDSRVVASQIVQERK</sequence>
<keyword evidence="7" id="KW-0521">NADP</keyword>
<evidence type="ECO:0000259" key="13">
    <source>
        <dbReference type="Pfam" id="PF08436"/>
    </source>
</evidence>
<dbReference type="GO" id="GO:0030604">
    <property type="term" value="F:1-deoxy-D-xylulose-5-phosphate reductoisomerase activity"/>
    <property type="evidence" value="ECO:0007669"/>
    <property type="project" value="UniProtKB-EC"/>
</dbReference>
<dbReference type="UniPathway" id="UPA00056">
    <property type="reaction ID" value="UER00092"/>
</dbReference>
<evidence type="ECO:0000256" key="4">
    <source>
        <dbReference type="ARBA" id="ARBA00006825"/>
    </source>
</evidence>
<comment type="cofactor">
    <cofactor evidence="2">
        <name>Mg(2+)</name>
        <dbReference type="ChEBI" id="CHEBI:18420"/>
    </cofactor>
</comment>
<evidence type="ECO:0000256" key="3">
    <source>
        <dbReference type="ARBA" id="ARBA00005094"/>
    </source>
</evidence>
<dbReference type="AlphaFoldDB" id="A0A6J6H5Z0"/>
<evidence type="ECO:0000256" key="1">
    <source>
        <dbReference type="ARBA" id="ARBA00001936"/>
    </source>
</evidence>
<evidence type="ECO:0000256" key="8">
    <source>
        <dbReference type="ARBA" id="ARBA00023002"/>
    </source>
</evidence>
<dbReference type="InterPro" id="IPR013644">
    <property type="entry name" value="DXP_reductoisomerase_C"/>
</dbReference>
<keyword evidence="6" id="KW-0479">Metal-binding</keyword>
<gene>
    <name evidence="15" type="ORF">UFOPK1842_00391</name>
</gene>
<dbReference type="InterPro" id="IPR013512">
    <property type="entry name" value="DXP_reductoisomerase_N"/>
</dbReference>
<protein>
    <recommendedName>
        <fullName evidence="5">1-deoxy-D-xylulose-5-phosphate reductoisomerase</fullName>
        <ecNumber evidence="5">1.1.1.267</ecNumber>
    </recommendedName>
</protein>
<evidence type="ECO:0000259" key="12">
    <source>
        <dbReference type="Pfam" id="PF02670"/>
    </source>
</evidence>
<dbReference type="Pfam" id="PF02670">
    <property type="entry name" value="DXP_reductoisom"/>
    <property type="match status" value="1"/>
</dbReference>
<dbReference type="PIRSF" id="PIRSF006205">
    <property type="entry name" value="Dxp_reductismrs"/>
    <property type="match status" value="1"/>
</dbReference>
<keyword evidence="8" id="KW-0560">Oxidoreductase</keyword>
<feature type="domain" description="1-deoxy-D-xylulose 5-phosphate reductoisomerase N-terminal" evidence="12">
    <location>
        <begin position="7"/>
        <end position="129"/>
    </location>
</feature>
<dbReference type="GO" id="GO:0070402">
    <property type="term" value="F:NADPH binding"/>
    <property type="evidence" value="ECO:0007669"/>
    <property type="project" value="InterPro"/>
</dbReference>
<dbReference type="InterPro" id="IPR026877">
    <property type="entry name" value="DXPR_C"/>
</dbReference>
<proteinExistence type="inferred from homology"/>
<feature type="domain" description="1-deoxy-D-xylulose 5-phosphate reductoisomerase C-terminal" evidence="13">
    <location>
        <begin position="140"/>
        <end position="221"/>
    </location>
</feature>
<keyword evidence="9" id="KW-0464">Manganese</keyword>
<comment type="pathway">
    <text evidence="3">Isoprenoid biosynthesis; isopentenyl diphosphate biosynthesis via DXP pathway; isopentenyl diphosphate from 1-deoxy-D-xylulose 5-phosphate: step 1/6.</text>
</comment>
<comment type="similarity">
    <text evidence="4">Belongs to the DXR family.</text>
</comment>
<dbReference type="InterPro" id="IPR036291">
    <property type="entry name" value="NAD(P)-bd_dom_sf"/>
</dbReference>
<evidence type="ECO:0000256" key="11">
    <source>
        <dbReference type="ARBA" id="ARBA00048543"/>
    </source>
</evidence>
<dbReference type="HAMAP" id="MF_00183">
    <property type="entry name" value="DXP_reductoisom"/>
    <property type="match status" value="1"/>
</dbReference>
<dbReference type="Pfam" id="PF08436">
    <property type="entry name" value="DXP_redisom_C"/>
    <property type="match status" value="1"/>
</dbReference>
<dbReference type="Pfam" id="PF13288">
    <property type="entry name" value="DXPR_C"/>
    <property type="match status" value="1"/>
</dbReference>
<evidence type="ECO:0000256" key="7">
    <source>
        <dbReference type="ARBA" id="ARBA00022857"/>
    </source>
</evidence>
<dbReference type="NCBIfam" id="TIGR00243">
    <property type="entry name" value="Dxr"/>
    <property type="match status" value="1"/>
</dbReference>
<feature type="domain" description="DXP reductoisomerase C-terminal" evidence="14">
    <location>
        <begin position="254"/>
        <end position="371"/>
    </location>
</feature>
<comment type="cofactor">
    <cofactor evidence="1">
        <name>Mn(2+)</name>
        <dbReference type="ChEBI" id="CHEBI:29035"/>
    </cofactor>
</comment>
<evidence type="ECO:0000259" key="14">
    <source>
        <dbReference type="Pfam" id="PF13288"/>
    </source>
</evidence>
<dbReference type="SUPFAM" id="SSF69055">
    <property type="entry name" value="1-deoxy-D-xylulose-5-phosphate reductoisomerase, C-terminal domain"/>
    <property type="match status" value="1"/>
</dbReference>
<dbReference type="EC" id="1.1.1.267" evidence="5"/>